<accession>A0A1H0G1D9</accession>
<dbReference type="AlphaFoldDB" id="A0A1H0G1D9"/>
<proteinExistence type="predicted"/>
<dbReference type="RefSeq" id="WP_089650960.1">
    <property type="nucleotide sequence ID" value="NZ_FNIZ01000002.1"/>
</dbReference>
<protein>
    <recommendedName>
        <fullName evidence="3">Apea-like HEPN domain-containing protein</fullName>
    </recommendedName>
</protein>
<sequence>MIVVNIFGEIEPIVISKKLGITLSNLPQDWQEELIETMEEEIHRREYDIKKLRKYSNIPNIEQYNIKKIVEHKNFSGIFGEGSGNCLKKIASNLMCVSVEDFENSMLQKKNSYIDSPTCEREFGEKMMNLYKFLTRSGSKNTSWLPLTCLYSSEKSLFEETHVLRMIYAEMGLDIKMSPIIFNQKRIDSLLGFGEIIDSFLENTEDFYMFDYILTAIADDSNYNAYHIFKNYSLIEMILGKDEIDNPIKFDEKLSLFIKSDRYSSKKKLFAKMIRQIRNKIAHGNFIEVREKLEEYAAHFMKNYHFDYLEYSRENWIYLNICCELDIILTNILWELLSESNVSSHVK</sequence>
<dbReference type="Proteomes" id="UP000198860">
    <property type="component" value="Unassembled WGS sequence"/>
</dbReference>
<dbReference type="EMBL" id="FNIZ01000002">
    <property type="protein sequence ID" value="SDO00693.1"/>
    <property type="molecule type" value="Genomic_DNA"/>
</dbReference>
<name>A0A1H0G1D9_HALAD</name>
<dbReference type="STRING" id="240303.SAMN05421677_102189"/>
<evidence type="ECO:0000313" key="1">
    <source>
        <dbReference type="EMBL" id="SDO00693.1"/>
    </source>
</evidence>
<reference evidence="2" key="1">
    <citation type="submission" date="2016-10" db="EMBL/GenBank/DDBJ databases">
        <authorList>
            <person name="Varghese N."/>
            <person name="Submissions S."/>
        </authorList>
    </citation>
    <scope>NUCLEOTIDE SEQUENCE [LARGE SCALE GENOMIC DNA]</scope>
    <source>
        <strain evidence="2">CGMCC 1.3703</strain>
    </source>
</reference>
<organism evidence="1 2">
    <name type="scientific">Halobacillus aidingensis</name>
    <dbReference type="NCBI Taxonomy" id="240303"/>
    <lineage>
        <taxon>Bacteria</taxon>
        <taxon>Bacillati</taxon>
        <taxon>Bacillota</taxon>
        <taxon>Bacilli</taxon>
        <taxon>Bacillales</taxon>
        <taxon>Bacillaceae</taxon>
        <taxon>Halobacillus</taxon>
    </lineage>
</organism>
<evidence type="ECO:0008006" key="3">
    <source>
        <dbReference type="Google" id="ProtNLM"/>
    </source>
</evidence>
<gene>
    <name evidence="1" type="ORF">SAMN05421677_102189</name>
</gene>
<keyword evidence="2" id="KW-1185">Reference proteome</keyword>
<dbReference type="OrthoDB" id="2973135at2"/>
<evidence type="ECO:0000313" key="2">
    <source>
        <dbReference type="Proteomes" id="UP000198860"/>
    </source>
</evidence>